<comment type="caution">
    <text evidence="2">The sequence shown here is derived from an EMBL/GenBank/DDBJ whole genome shotgun (WGS) entry which is preliminary data.</text>
</comment>
<dbReference type="Proteomes" id="UP001202328">
    <property type="component" value="Unassembled WGS sequence"/>
</dbReference>
<organism evidence="2 3">
    <name type="scientific">Papaver atlanticum</name>
    <dbReference type="NCBI Taxonomy" id="357466"/>
    <lineage>
        <taxon>Eukaryota</taxon>
        <taxon>Viridiplantae</taxon>
        <taxon>Streptophyta</taxon>
        <taxon>Embryophyta</taxon>
        <taxon>Tracheophyta</taxon>
        <taxon>Spermatophyta</taxon>
        <taxon>Magnoliopsida</taxon>
        <taxon>Ranunculales</taxon>
        <taxon>Papaveraceae</taxon>
        <taxon>Papaveroideae</taxon>
        <taxon>Papaver</taxon>
    </lineage>
</organism>
<evidence type="ECO:0000313" key="2">
    <source>
        <dbReference type="EMBL" id="KAI3946769.1"/>
    </source>
</evidence>
<keyword evidence="3" id="KW-1185">Reference proteome</keyword>
<reference evidence="2" key="1">
    <citation type="submission" date="2022-04" db="EMBL/GenBank/DDBJ databases">
        <title>A functionally conserved STORR gene fusion in Papaver species that diverged 16.8 million years ago.</title>
        <authorList>
            <person name="Catania T."/>
        </authorList>
    </citation>
    <scope>NUCLEOTIDE SEQUENCE</scope>
    <source>
        <strain evidence="2">S-188037</strain>
    </source>
</reference>
<protein>
    <submittedName>
        <fullName evidence="2">Uncharacterized protein</fullName>
    </submittedName>
</protein>
<gene>
    <name evidence="2" type="ORF">MKW98_003332</name>
</gene>
<keyword evidence="1" id="KW-0472">Membrane</keyword>
<name>A0AAD4XTL8_9MAGN</name>
<sequence length="133" mass="14868">MMCSPRMGPGVNPYPGSYPTSSRVGHKVDIVEDLKAIVISLPHNLYILQLMKLCSSLIINILACVAAYMYFYVAAQFSVSRLKDLIHTLTSCTQLQYSTFQEKGTLRQVIRFAHACGAFTVIERVFSSKDDVQ</sequence>
<keyword evidence="1" id="KW-0812">Transmembrane</keyword>
<accession>A0AAD4XTL8</accession>
<keyword evidence="1" id="KW-1133">Transmembrane helix</keyword>
<proteinExistence type="predicted"/>
<evidence type="ECO:0000256" key="1">
    <source>
        <dbReference type="SAM" id="Phobius"/>
    </source>
</evidence>
<evidence type="ECO:0000313" key="3">
    <source>
        <dbReference type="Proteomes" id="UP001202328"/>
    </source>
</evidence>
<dbReference type="AlphaFoldDB" id="A0AAD4XTL8"/>
<feature type="transmembrane region" description="Helical" evidence="1">
    <location>
        <begin position="50"/>
        <end position="73"/>
    </location>
</feature>
<dbReference type="EMBL" id="JAJJMB010003633">
    <property type="protein sequence ID" value="KAI3946769.1"/>
    <property type="molecule type" value="Genomic_DNA"/>
</dbReference>